<keyword evidence="3" id="KW-0067">ATP-binding</keyword>
<dbReference type="PANTHER" id="PTHR47396:SF1">
    <property type="entry name" value="ATP-DEPENDENT HELICASE IRC3-RELATED"/>
    <property type="match status" value="1"/>
</dbReference>
<dbReference type="InterPro" id="IPR001650">
    <property type="entry name" value="Helicase_C-like"/>
</dbReference>
<organism evidence="3 4">
    <name type="scientific">Sphingomonas liriopis</name>
    <dbReference type="NCBI Taxonomy" id="2949094"/>
    <lineage>
        <taxon>Bacteria</taxon>
        <taxon>Pseudomonadati</taxon>
        <taxon>Pseudomonadota</taxon>
        <taxon>Alphaproteobacteria</taxon>
        <taxon>Sphingomonadales</taxon>
        <taxon>Sphingomonadaceae</taxon>
        <taxon>Sphingomonas</taxon>
    </lineage>
</organism>
<dbReference type="PROSITE" id="PS51194">
    <property type="entry name" value="HELICASE_CTER"/>
    <property type="match status" value="1"/>
</dbReference>
<accession>A0A9X2HP79</accession>
<feature type="domain" description="Helicase ATP-binding" evidence="1">
    <location>
        <begin position="153"/>
        <end position="306"/>
    </location>
</feature>
<dbReference type="Pfam" id="PF00271">
    <property type="entry name" value="Helicase_C"/>
    <property type="match status" value="1"/>
</dbReference>
<evidence type="ECO:0000313" key="3">
    <source>
        <dbReference type="EMBL" id="MCP3733832.1"/>
    </source>
</evidence>
<keyword evidence="4" id="KW-1185">Reference proteome</keyword>
<dbReference type="EMBL" id="JAMLDY010000003">
    <property type="protein sequence ID" value="MCP3733832.1"/>
    <property type="molecule type" value="Genomic_DNA"/>
</dbReference>
<dbReference type="GO" id="GO:0005829">
    <property type="term" value="C:cytosol"/>
    <property type="evidence" value="ECO:0007669"/>
    <property type="project" value="TreeGrafter"/>
</dbReference>
<evidence type="ECO:0000313" key="4">
    <source>
        <dbReference type="Proteomes" id="UP001139486"/>
    </source>
</evidence>
<dbReference type="InterPro" id="IPR027417">
    <property type="entry name" value="P-loop_NTPase"/>
</dbReference>
<keyword evidence="3" id="KW-0547">Nucleotide-binding</keyword>
<dbReference type="Proteomes" id="UP001139486">
    <property type="component" value="Unassembled WGS sequence"/>
</dbReference>
<gene>
    <name evidence="3" type="ORF">M9979_02935</name>
</gene>
<evidence type="ECO:0000259" key="1">
    <source>
        <dbReference type="PROSITE" id="PS51192"/>
    </source>
</evidence>
<sequence length="543" mass="58193">MNDFDAIRGFAGASPGQDLSRVVSRLTKRDLELIVGPAVLPLLPTLDPADRSGIEAAANRILAERPLAVFADAAQRRTILRNLDPGKLEELRHRLNGDPAGLAEKAHWPTASGFFGLDPADAASVVAALPVEEREVGFGLFPHQRAVVRRTVAIIGGGKGRTVVHMPTGAGKTRTAMHIVARALNEAEPALVVWLASSRELVEQAAETFGLAWSQLGNRTVTLQRFWANFGEPPTALADGLLVAGLAKLHAWRERRPLDFQRLAGRTSLVVIDEAHQAIAPTYRALIDGLCGAGADNALLGLTATPGRTWNDMEADRELSDYFEGSKVVLEAGDDDNPVKYLLDQGYLARPVFKPIEYTPARTPSEEELRRIARADDFPDASLEAFAADTARNVAIIAAVKGLVERGHRRIILFAVSVGNAEILADALEANGIASSVVTGETPAGRRAATLRAFKSASEAPMVVCNFGVLTTGFDAPRTSAAIIARPTKSLVLYSQMVGRATRGPKAGGNETCEILTVHDPAFPGFGDIADAFFNWEDVWNGE</sequence>
<name>A0A9X2HP79_9SPHN</name>
<protein>
    <submittedName>
        <fullName evidence="3">DEAD/DEAH box helicase</fullName>
    </submittedName>
</protein>
<dbReference type="InterPro" id="IPR006935">
    <property type="entry name" value="Helicase/UvrB_N"/>
</dbReference>
<comment type="caution">
    <text evidence="3">The sequence shown here is derived from an EMBL/GenBank/DDBJ whole genome shotgun (WGS) entry which is preliminary data.</text>
</comment>
<keyword evidence="3" id="KW-0347">Helicase</keyword>
<dbReference type="InterPro" id="IPR050742">
    <property type="entry name" value="Helicase_Restrict-Modif_Enz"/>
</dbReference>
<dbReference type="GO" id="GO:0016787">
    <property type="term" value="F:hydrolase activity"/>
    <property type="evidence" value="ECO:0007669"/>
    <property type="project" value="InterPro"/>
</dbReference>
<evidence type="ECO:0000259" key="2">
    <source>
        <dbReference type="PROSITE" id="PS51194"/>
    </source>
</evidence>
<dbReference type="GO" id="GO:0004386">
    <property type="term" value="F:helicase activity"/>
    <property type="evidence" value="ECO:0007669"/>
    <property type="project" value="UniProtKB-KW"/>
</dbReference>
<dbReference type="SMART" id="SM00490">
    <property type="entry name" value="HELICc"/>
    <property type="match status" value="1"/>
</dbReference>
<dbReference type="SUPFAM" id="SSF52540">
    <property type="entry name" value="P-loop containing nucleoside triphosphate hydrolases"/>
    <property type="match status" value="1"/>
</dbReference>
<dbReference type="RefSeq" id="WP_254287844.1">
    <property type="nucleotide sequence ID" value="NZ_JAMLDY010000003.1"/>
</dbReference>
<reference evidence="3" key="1">
    <citation type="submission" date="2022-05" db="EMBL/GenBank/DDBJ databases">
        <title>Sphingomonas sp. strain RP10 Genome sequencing and assembly.</title>
        <authorList>
            <person name="Kim I."/>
        </authorList>
    </citation>
    <scope>NUCLEOTIDE SEQUENCE</scope>
    <source>
        <strain evidence="3">RP10</strain>
    </source>
</reference>
<dbReference type="PROSITE" id="PS51192">
    <property type="entry name" value="HELICASE_ATP_BIND_1"/>
    <property type="match status" value="1"/>
</dbReference>
<dbReference type="AlphaFoldDB" id="A0A9X2HP79"/>
<dbReference type="PANTHER" id="PTHR47396">
    <property type="entry name" value="TYPE I RESTRICTION ENZYME ECOKI R PROTEIN"/>
    <property type="match status" value="1"/>
</dbReference>
<dbReference type="Gene3D" id="3.40.50.300">
    <property type="entry name" value="P-loop containing nucleotide triphosphate hydrolases"/>
    <property type="match status" value="2"/>
</dbReference>
<feature type="domain" description="Helicase C-terminal" evidence="2">
    <location>
        <begin position="395"/>
        <end position="543"/>
    </location>
</feature>
<proteinExistence type="predicted"/>
<dbReference type="Pfam" id="PF04851">
    <property type="entry name" value="ResIII"/>
    <property type="match status" value="1"/>
</dbReference>
<dbReference type="SMART" id="SM00487">
    <property type="entry name" value="DEXDc"/>
    <property type="match status" value="1"/>
</dbReference>
<dbReference type="InterPro" id="IPR014001">
    <property type="entry name" value="Helicase_ATP-bd"/>
</dbReference>
<dbReference type="GO" id="GO:0005524">
    <property type="term" value="F:ATP binding"/>
    <property type="evidence" value="ECO:0007669"/>
    <property type="project" value="InterPro"/>
</dbReference>
<dbReference type="GO" id="GO:0003677">
    <property type="term" value="F:DNA binding"/>
    <property type="evidence" value="ECO:0007669"/>
    <property type="project" value="InterPro"/>
</dbReference>
<keyword evidence="3" id="KW-0378">Hydrolase</keyword>